<keyword evidence="1" id="KW-1133">Transmembrane helix</keyword>
<dbReference type="Proteomes" id="UP000786811">
    <property type="component" value="Unassembled WGS sequence"/>
</dbReference>
<keyword evidence="1" id="KW-0472">Membrane</keyword>
<protein>
    <submittedName>
        <fullName evidence="2">Similar to Enpp5: Ectonucleotide pyrophosphatase/phosphodiesterase family member 5 (Mus musculus)</fullName>
    </submittedName>
</protein>
<keyword evidence="1" id="KW-0812">Transmembrane</keyword>
<dbReference type="EMBL" id="CAJNRD030001124">
    <property type="protein sequence ID" value="CAG5107154.1"/>
    <property type="molecule type" value="Genomic_DNA"/>
</dbReference>
<dbReference type="OrthoDB" id="415411at2759"/>
<dbReference type="AlphaFoldDB" id="A0A8J2HQS9"/>
<feature type="transmembrane region" description="Helical" evidence="1">
    <location>
        <begin position="429"/>
        <end position="451"/>
    </location>
</feature>
<accession>A0A8J2HQS9</accession>
<evidence type="ECO:0000313" key="2">
    <source>
        <dbReference type="EMBL" id="CAG5107154.1"/>
    </source>
</evidence>
<dbReference type="InterPro" id="IPR017850">
    <property type="entry name" value="Alkaline_phosphatase_core_sf"/>
</dbReference>
<dbReference type="Pfam" id="PF01663">
    <property type="entry name" value="Phosphodiest"/>
    <property type="match status" value="1"/>
</dbReference>
<proteinExistence type="predicted"/>
<dbReference type="Gene3D" id="3.30.1360.180">
    <property type="match status" value="1"/>
</dbReference>
<gene>
    <name evidence="2" type="ORF">HICCMSTLAB_LOCUS12607</name>
</gene>
<dbReference type="GO" id="GO:0016787">
    <property type="term" value="F:hydrolase activity"/>
    <property type="evidence" value="ECO:0007669"/>
    <property type="project" value="UniProtKB-ARBA"/>
</dbReference>
<keyword evidence="3" id="KW-1185">Reference proteome</keyword>
<dbReference type="PANTHER" id="PTHR10151">
    <property type="entry name" value="ECTONUCLEOTIDE PYROPHOSPHATASE/PHOSPHODIESTERASE"/>
    <property type="match status" value="1"/>
</dbReference>
<evidence type="ECO:0000313" key="3">
    <source>
        <dbReference type="Proteomes" id="UP000786811"/>
    </source>
</evidence>
<dbReference type="CDD" id="cd16018">
    <property type="entry name" value="Enpp"/>
    <property type="match status" value="1"/>
</dbReference>
<dbReference type="Gene3D" id="3.40.720.10">
    <property type="entry name" value="Alkaline Phosphatase, subunit A"/>
    <property type="match status" value="1"/>
</dbReference>
<name>A0A8J2HQS9_COTCN</name>
<comment type="caution">
    <text evidence="2">The sequence shown here is derived from an EMBL/GenBank/DDBJ whole genome shotgun (WGS) entry which is preliminary data.</text>
</comment>
<evidence type="ECO:0000256" key="1">
    <source>
        <dbReference type="SAM" id="Phobius"/>
    </source>
</evidence>
<dbReference type="InterPro" id="IPR002591">
    <property type="entry name" value="Phosphodiest/P_Trfase"/>
</dbReference>
<reference evidence="2" key="1">
    <citation type="submission" date="2021-04" db="EMBL/GenBank/DDBJ databases">
        <authorList>
            <person name="Chebbi M.A.C M."/>
        </authorList>
    </citation>
    <scope>NUCLEOTIDE SEQUENCE</scope>
</reference>
<dbReference type="SUPFAM" id="SSF53649">
    <property type="entry name" value="Alkaline phosphatase-like"/>
    <property type="match status" value="1"/>
</dbReference>
<dbReference type="PANTHER" id="PTHR10151:SF120">
    <property type="entry name" value="BIS(5'-ADENOSYL)-TRIPHOSPHATASE"/>
    <property type="match status" value="1"/>
</dbReference>
<sequence>MNNFIMKLLVIVVCLFLNFKNILMVSPFPKLLIVSYDAFRFDYFNRNLTPFMKQLKEEGTDVDYMINAFVTRTLPNHHTMATGFYIENHGVLENRMFYENGTVLEKSADVFHYNNKILPIWTINEKNDSLRHSGSMMWPGGEFDFDGRTQTFYMPLNISKNWEDRFDVLLSWFLHPKTPINLGILYIEEPDYHAHAYGTDHPVINELLKKLDNFTYYIHTQLKDNNLTSVNVIHLSDHGMTEVNLSRIINISQIIDLSECQFLPTANTIFIIPHPGKEDILYNKLKSAANETSTFYVYRKEEIPERFHYGNNTRMTPIFVVAKSGYAFEFLRDSFEYYQKNFNITIDDKSLFGIHGYDNEDKNMHPMFFAKGPAFNAHCKLEPFHNVDLYPLFCNILNIQCPETNGTLNSFKKCLKSFTDDDQNNSHSMLVPVLVALAVVGTISMLIGLYLRMKRQREEVLYRRILDDAKMEQLWDEHQDLENMWH</sequence>
<organism evidence="2 3">
    <name type="scientific">Cotesia congregata</name>
    <name type="common">Parasitoid wasp</name>
    <name type="synonym">Apanteles congregatus</name>
    <dbReference type="NCBI Taxonomy" id="51543"/>
    <lineage>
        <taxon>Eukaryota</taxon>
        <taxon>Metazoa</taxon>
        <taxon>Ecdysozoa</taxon>
        <taxon>Arthropoda</taxon>
        <taxon>Hexapoda</taxon>
        <taxon>Insecta</taxon>
        <taxon>Pterygota</taxon>
        <taxon>Neoptera</taxon>
        <taxon>Endopterygota</taxon>
        <taxon>Hymenoptera</taxon>
        <taxon>Apocrita</taxon>
        <taxon>Ichneumonoidea</taxon>
        <taxon>Braconidae</taxon>
        <taxon>Microgastrinae</taxon>
        <taxon>Cotesia</taxon>
    </lineage>
</organism>